<reference evidence="2" key="1">
    <citation type="journal article" date="2022" name="Front. Microbiol.">
        <title>Mirubactin C rescues the lethal effect of cell wall biosynthesis mutations in Bacillus subtilis.</title>
        <authorList>
            <person name="Kepplinger B."/>
            <person name="Wen X."/>
            <person name="Tyler A.R."/>
            <person name="Kim B.Y."/>
            <person name="Brown J."/>
            <person name="Banks P."/>
            <person name="Dashti Y."/>
            <person name="Mackenzie E.S."/>
            <person name="Wills C."/>
            <person name="Kawai Y."/>
            <person name="Waldron K.J."/>
            <person name="Allenby N.E.E."/>
            <person name="Wu L.J."/>
            <person name="Hall M.J."/>
            <person name="Errington J."/>
        </authorList>
    </citation>
    <scope>NUCLEOTIDE SEQUENCE</scope>
    <source>
        <strain evidence="2">MDA8-470</strain>
    </source>
</reference>
<dbReference type="Proteomes" id="UP001164963">
    <property type="component" value="Chromosome"/>
</dbReference>
<evidence type="ECO:0000313" key="2">
    <source>
        <dbReference type="EMBL" id="UZK58206.1"/>
    </source>
</evidence>
<name>A0ABY6Q2B0_9ACTN</name>
<dbReference type="InterPro" id="IPR053931">
    <property type="entry name" value="RapZ_C"/>
</dbReference>
<dbReference type="RefSeq" id="WP_265546764.1">
    <property type="nucleotide sequence ID" value="NZ_CP098740.1"/>
</dbReference>
<proteinExistence type="predicted"/>
<gene>
    <name evidence="2" type="ORF">NEH16_32715</name>
</gene>
<evidence type="ECO:0000313" key="3">
    <source>
        <dbReference type="Proteomes" id="UP001164963"/>
    </source>
</evidence>
<dbReference type="PANTHER" id="PTHR30448:SF0">
    <property type="entry name" value="RNASE ADAPTER PROTEIN RAPZ"/>
    <property type="match status" value="1"/>
</dbReference>
<dbReference type="EMBL" id="CP098740">
    <property type="protein sequence ID" value="UZK58206.1"/>
    <property type="molecule type" value="Genomic_DNA"/>
</dbReference>
<sequence length="144" mass="15782">MKTTTLEGRGFVTAVIRSIGARHDGAHDLVTDGLYVDLRRALRNPADDPTMRYRTGLDNDVYEHVLNTPGARDLINRTAVQLRLLVDEVPVGHVARLTVACQGGRHRSVAVAEAVGRRVWAAMGGDYGVEIEHHHIDHPVLPPA</sequence>
<dbReference type="Pfam" id="PF22740">
    <property type="entry name" value="PapZ_C"/>
    <property type="match status" value="1"/>
</dbReference>
<feature type="domain" description="RapZ C-terminal" evidence="1">
    <location>
        <begin position="16"/>
        <end position="136"/>
    </location>
</feature>
<evidence type="ECO:0000259" key="1">
    <source>
        <dbReference type="Pfam" id="PF22740"/>
    </source>
</evidence>
<keyword evidence="3" id="KW-1185">Reference proteome</keyword>
<dbReference type="PANTHER" id="PTHR30448">
    <property type="entry name" value="RNASE ADAPTER PROTEIN RAPZ"/>
    <property type="match status" value="1"/>
</dbReference>
<dbReference type="InterPro" id="IPR005337">
    <property type="entry name" value="RapZ-like"/>
</dbReference>
<accession>A0ABY6Q2B0</accession>
<protein>
    <recommendedName>
        <fullName evidence="1">RapZ C-terminal domain-containing protein</fullName>
    </recommendedName>
</protein>
<organism evidence="2 3">
    <name type="scientific">Streptomyces drozdowiczii</name>
    <dbReference type="NCBI Taxonomy" id="202862"/>
    <lineage>
        <taxon>Bacteria</taxon>
        <taxon>Bacillati</taxon>
        <taxon>Actinomycetota</taxon>
        <taxon>Actinomycetes</taxon>
        <taxon>Kitasatosporales</taxon>
        <taxon>Streptomycetaceae</taxon>
        <taxon>Streptomyces</taxon>
    </lineage>
</organism>